<evidence type="ECO:0000313" key="1">
    <source>
        <dbReference type="EMBL" id="MCR0980627.1"/>
    </source>
</evidence>
<gene>
    <name evidence="1" type="ORF">NRP21_01020</name>
</gene>
<protein>
    <submittedName>
        <fullName evidence="1">Uncharacterized protein</fullName>
    </submittedName>
</protein>
<proteinExistence type="predicted"/>
<reference evidence="1 2" key="1">
    <citation type="submission" date="2022-06" db="EMBL/GenBank/DDBJ databases">
        <title>Roseomonas CN29.</title>
        <authorList>
            <person name="Cheng Y."/>
            <person name="He X."/>
        </authorList>
    </citation>
    <scope>NUCLEOTIDE SEQUENCE [LARGE SCALE GENOMIC DNA]</scope>
    <source>
        <strain evidence="1 2">CN29</strain>
    </source>
</reference>
<sequence>MSAVEPPWFSRLSEPTLQRAREWLRADPAAFAEIIQADKRGRPRAALGPGAAFESMARLLTDDPGMPVFTAARMSVHLVEENTAVSRSIVMRLTRQWLQVSRRYLRAEEKRRRLQDAASLSMYGISGLLALDRSNPERAAVIRAIEEHARLNAEMQERYAPGFATLAGLGIAGPDAAHFMPPIRAED</sequence>
<accession>A0ABT1X0B8</accession>
<name>A0ABT1X0B8_9PROT</name>
<evidence type="ECO:0000313" key="2">
    <source>
        <dbReference type="Proteomes" id="UP001524642"/>
    </source>
</evidence>
<keyword evidence="2" id="KW-1185">Reference proteome</keyword>
<comment type="caution">
    <text evidence="1">The sequence shown here is derived from an EMBL/GenBank/DDBJ whole genome shotgun (WGS) entry which is preliminary data.</text>
</comment>
<dbReference type="RefSeq" id="WP_257714309.1">
    <property type="nucleotide sequence ID" value="NZ_JANJOU010000001.1"/>
</dbReference>
<organism evidence="1 2">
    <name type="scientific">Roseomonas populi</name>
    <dbReference type="NCBI Taxonomy" id="3121582"/>
    <lineage>
        <taxon>Bacteria</taxon>
        <taxon>Pseudomonadati</taxon>
        <taxon>Pseudomonadota</taxon>
        <taxon>Alphaproteobacteria</taxon>
        <taxon>Acetobacterales</taxon>
        <taxon>Roseomonadaceae</taxon>
        <taxon>Roseomonas</taxon>
    </lineage>
</organism>
<dbReference type="Proteomes" id="UP001524642">
    <property type="component" value="Unassembled WGS sequence"/>
</dbReference>
<dbReference type="EMBL" id="JANJOU010000001">
    <property type="protein sequence ID" value="MCR0980627.1"/>
    <property type="molecule type" value="Genomic_DNA"/>
</dbReference>